<name>B8HYZ0_CYAP4</name>
<dbReference type="EMBL" id="CP001345">
    <property type="protein sequence ID" value="ACL47638.1"/>
    <property type="molecule type" value="Genomic_DNA"/>
</dbReference>
<sequence>MPVFLICREQNTNRVLQEAVALITITCDRHPTQVPLPIEHWQRWSCDRWFGIEYCPFSWYWQTVAPKERVCECLQFIENRINRYGYDSGFAIYSCDQGICAATLALVLYAYWLRSPEAAIQGVLQQWPDLPLSFEPDWLLLRSLPKGRFKPRWVYAIESYFEQRYRDNERLETRKSNLRLTKIEDFDLDDWDGDL</sequence>
<dbReference type="AlphaFoldDB" id="B8HYZ0"/>
<organism evidence="1">
    <name type="scientific">Cyanothece sp. (strain PCC 7425 / ATCC 29141)</name>
    <dbReference type="NCBI Taxonomy" id="395961"/>
    <lineage>
        <taxon>Bacteria</taxon>
        <taxon>Bacillati</taxon>
        <taxon>Cyanobacteriota</taxon>
        <taxon>Cyanophyceae</taxon>
        <taxon>Gomontiellales</taxon>
        <taxon>Cyanothecaceae</taxon>
        <taxon>Cyanothece</taxon>
    </lineage>
</organism>
<reference evidence="1" key="1">
    <citation type="submission" date="2009-01" db="EMBL/GenBank/DDBJ databases">
        <title>Complete sequence of plasmid1 Cyanothece sp. PCC 7425.</title>
        <authorList>
            <consortium name="US DOE Joint Genome Institute"/>
            <person name="Lucas S."/>
            <person name="Copeland A."/>
            <person name="Lapidus A."/>
            <person name="Glavina del Rio T."/>
            <person name="Dalin E."/>
            <person name="Tice H."/>
            <person name="Bruce D."/>
            <person name="Goodwin L."/>
            <person name="Pitluck S."/>
            <person name="Sims D."/>
            <person name="Meineke L."/>
            <person name="Brettin T."/>
            <person name="Detter J.C."/>
            <person name="Han C."/>
            <person name="Larimer F."/>
            <person name="Land M."/>
            <person name="Hauser L."/>
            <person name="Kyrpides N."/>
            <person name="Ovchinnikova G."/>
            <person name="Liberton M."/>
            <person name="Stoeckel J."/>
            <person name="Banerjee A."/>
            <person name="Singh A."/>
            <person name="Page L."/>
            <person name="Sato H."/>
            <person name="Zhao L."/>
            <person name="Sherman L."/>
            <person name="Pakrasi H."/>
            <person name="Richardson P."/>
        </authorList>
    </citation>
    <scope>NUCLEOTIDE SEQUENCE</scope>
    <source>
        <strain evidence="1">PCC 7425</strain>
        <plasmid evidence="1">pP742501</plasmid>
    </source>
</reference>
<evidence type="ECO:0000313" key="1">
    <source>
        <dbReference type="EMBL" id="ACL47638.1"/>
    </source>
</evidence>
<proteinExistence type="predicted"/>
<accession>B8HYZ0</accession>
<dbReference type="HOGENOM" id="CLU_1394311_0_0_3"/>
<geneLocation type="plasmid" evidence="1">
    <name>pP742501</name>
</geneLocation>
<gene>
    <name evidence="1" type="ordered locus">Cyan7425_5379</name>
</gene>
<dbReference type="KEGG" id="cyn:Cyan7425_5379"/>
<keyword evidence="1" id="KW-0614">Plasmid</keyword>
<protein>
    <submittedName>
        <fullName evidence="1">Uncharacterized protein</fullName>
    </submittedName>
</protein>